<name>A0ABR3P2S5_9PEZI</name>
<reference evidence="7 8" key="1">
    <citation type="submission" date="2024-07" db="EMBL/GenBank/DDBJ databases">
        <title>Draft sequence of the Neodothiora populina.</title>
        <authorList>
            <person name="Drown D.D."/>
            <person name="Schuette U.S."/>
            <person name="Buechlein A.B."/>
            <person name="Rusch D.R."/>
            <person name="Winton L.W."/>
            <person name="Adams G.A."/>
        </authorList>
    </citation>
    <scope>NUCLEOTIDE SEQUENCE [LARGE SCALE GENOMIC DNA]</scope>
    <source>
        <strain evidence="7 8">CPC 39397</strain>
    </source>
</reference>
<dbReference type="GeneID" id="95978361"/>
<dbReference type="PANTHER" id="PTHR14624:SF0">
    <property type="entry name" value="POLYPRENOL REDUCTASE"/>
    <property type="match status" value="1"/>
</dbReference>
<comment type="caution">
    <text evidence="7">The sequence shown here is derived from an EMBL/GenBank/DDBJ whole genome shotgun (WGS) entry which is preliminary data.</text>
</comment>
<feature type="transmembrane region" description="Helical" evidence="5">
    <location>
        <begin position="251"/>
        <end position="271"/>
    </location>
</feature>
<keyword evidence="5" id="KW-0256">Endoplasmic reticulum</keyword>
<feature type="transmembrane region" description="Helical" evidence="5">
    <location>
        <begin position="189"/>
        <end position="210"/>
    </location>
</feature>
<comment type="similarity">
    <text evidence="5">Belongs to the steroid 5-alpha reductase family. Polyprenal reductase subfamily.</text>
</comment>
<feature type="transmembrane region" description="Helical" evidence="5">
    <location>
        <begin position="143"/>
        <end position="163"/>
    </location>
</feature>
<keyword evidence="4 5" id="KW-0472">Membrane</keyword>
<comment type="catalytic activity">
    <reaction evidence="5">
        <text>a di-trans,poly-cis-dolichal + NADP(+) = a di-trans,poly-cis-polyprenal + NADPH + H(+)</text>
        <dbReference type="Rhea" id="RHEA:80727"/>
        <dbReference type="Rhea" id="RHEA-COMP:19536"/>
        <dbReference type="Rhea" id="RHEA-COMP:19537"/>
        <dbReference type="ChEBI" id="CHEBI:15378"/>
        <dbReference type="ChEBI" id="CHEBI:57783"/>
        <dbReference type="ChEBI" id="CHEBI:58349"/>
        <dbReference type="ChEBI" id="CHEBI:231623"/>
        <dbReference type="ChEBI" id="CHEBI:231637"/>
        <dbReference type="EC" id="1.3.1.94"/>
    </reaction>
    <physiologicalReaction direction="right-to-left" evidence="5">
        <dbReference type="Rhea" id="RHEA:80729"/>
    </physiologicalReaction>
</comment>
<dbReference type="EC" id="1.3.1.94" evidence="5"/>
<dbReference type="Proteomes" id="UP001562354">
    <property type="component" value="Unassembled WGS sequence"/>
</dbReference>
<feature type="transmembrane region" description="Helical" evidence="5">
    <location>
        <begin position="222"/>
        <end position="245"/>
    </location>
</feature>
<evidence type="ECO:0000313" key="7">
    <source>
        <dbReference type="EMBL" id="KAL1297074.1"/>
    </source>
</evidence>
<dbReference type="Pfam" id="PF02544">
    <property type="entry name" value="Steroid_dh"/>
    <property type="match status" value="1"/>
</dbReference>
<keyword evidence="5" id="KW-0560">Oxidoreductase</keyword>
<dbReference type="EMBL" id="JBFMKM010000016">
    <property type="protein sequence ID" value="KAL1297074.1"/>
    <property type="molecule type" value="Genomic_DNA"/>
</dbReference>
<accession>A0ABR3P2S5</accession>
<dbReference type="InterPro" id="IPR039698">
    <property type="entry name" value="Dfg10/SRD5A3"/>
</dbReference>
<protein>
    <recommendedName>
        <fullName evidence="5">Polyprenal reductase</fullName>
        <ecNumber evidence="5">1.3.1.94</ecNumber>
    </recommendedName>
</protein>
<comment type="pathway">
    <text evidence="5">Protein modification; protein glycosylation.</text>
</comment>
<keyword evidence="2 5" id="KW-0812">Transmembrane</keyword>
<feature type="transmembrane region" description="Helical" evidence="5">
    <location>
        <begin position="6"/>
        <end position="27"/>
    </location>
</feature>
<feature type="domain" description="3-oxo-5-alpha-steroid 4-dehydrogenase C-terminal" evidence="6">
    <location>
        <begin position="186"/>
        <end position="298"/>
    </location>
</feature>
<dbReference type="PROSITE" id="PS50244">
    <property type="entry name" value="S5A_REDUCTASE"/>
    <property type="match status" value="1"/>
</dbReference>
<dbReference type="RefSeq" id="XP_069196756.1">
    <property type="nucleotide sequence ID" value="XM_069344338.1"/>
</dbReference>
<sequence>MDAVTAMRACYVVVAFCIAVAGSVPILSKCFLTYGSRETIQASGEGKTNNAAVQLINTLATIRVPHSWFASFYVVSVACSILWASQMVLDASIVRTVAAAAKQRSHSMSIEQVAVTWLLMLLQGTRRLYECMTLTKPSSSQMWIGHWAFGLWFYTTTSVAVWIEGSSALLSASQQAKHISLQSPSLRTVVGITGFFVASAIQHYCHAYLASLKKYTVPSHPLFHRVVCPHYLAECLIYMTMSLVAAPRGCVFNRTLLAALFLVAVNLGITADGTKTWYRDKFGKQSVESRWRMIPFIY</sequence>
<organism evidence="7 8">
    <name type="scientific">Neodothiora populina</name>
    <dbReference type="NCBI Taxonomy" id="2781224"/>
    <lineage>
        <taxon>Eukaryota</taxon>
        <taxon>Fungi</taxon>
        <taxon>Dikarya</taxon>
        <taxon>Ascomycota</taxon>
        <taxon>Pezizomycotina</taxon>
        <taxon>Dothideomycetes</taxon>
        <taxon>Dothideomycetidae</taxon>
        <taxon>Dothideales</taxon>
        <taxon>Dothioraceae</taxon>
        <taxon>Neodothiora</taxon>
    </lineage>
</organism>
<comment type="subcellular location">
    <subcellularLocation>
        <location evidence="1">Endomembrane system</location>
        <topology evidence="1">Multi-pass membrane protein</topology>
    </subcellularLocation>
    <subcellularLocation>
        <location evidence="5">Endoplasmic reticulum membrane</location>
    </subcellularLocation>
</comment>
<gene>
    <name evidence="7" type="ORF">AAFC00_004661</name>
</gene>
<evidence type="ECO:0000259" key="6">
    <source>
        <dbReference type="Pfam" id="PF02544"/>
    </source>
</evidence>
<dbReference type="InterPro" id="IPR001104">
    <property type="entry name" value="3-oxo-5_a-steroid_4-DH_C"/>
</dbReference>
<evidence type="ECO:0000256" key="3">
    <source>
        <dbReference type="ARBA" id="ARBA00022989"/>
    </source>
</evidence>
<evidence type="ECO:0000313" key="8">
    <source>
        <dbReference type="Proteomes" id="UP001562354"/>
    </source>
</evidence>
<feature type="transmembrane region" description="Helical" evidence="5">
    <location>
        <begin position="68"/>
        <end position="85"/>
    </location>
</feature>
<evidence type="ECO:0000256" key="4">
    <source>
        <dbReference type="ARBA" id="ARBA00023136"/>
    </source>
</evidence>
<keyword evidence="3 5" id="KW-1133">Transmembrane helix</keyword>
<evidence type="ECO:0000256" key="5">
    <source>
        <dbReference type="RuleBase" id="RU367081"/>
    </source>
</evidence>
<comment type="function">
    <text evidence="5">Plays a key role in early steps of protein N-linked glycosylation by being involved in the conversion of polyprenol into dolichol. Acts as a polyprenal reductase that mediates the reduction of polyprenal into dolichal in a NADP-dependent mechanism. Dolichols are required for the synthesis of dolichol-linked monosaccharides and the oligosaccharide precursor used for N-glycosylation.</text>
</comment>
<dbReference type="PANTHER" id="PTHR14624">
    <property type="entry name" value="DFG10 PROTEIN"/>
    <property type="match status" value="1"/>
</dbReference>
<proteinExistence type="inferred from homology"/>
<keyword evidence="5" id="KW-0521">NADP</keyword>
<evidence type="ECO:0000256" key="1">
    <source>
        <dbReference type="ARBA" id="ARBA00004127"/>
    </source>
</evidence>
<evidence type="ECO:0000256" key="2">
    <source>
        <dbReference type="ARBA" id="ARBA00022692"/>
    </source>
</evidence>
<keyword evidence="8" id="KW-1185">Reference proteome</keyword>